<keyword evidence="5 9" id="KW-0812">Transmembrane</keyword>
<proteinExistence type="inferred from homology"/>
<keyword evidence="9" id="KW-0520">NAD</keyword>
<dbReference type="GO" id="GO:0008137">
    <property type="term" value="F:NADH dehydrogenase (ubiquinone) activity"/>
    <property type="evidence" value="ECO:0007669"/>
    <property type="project" value="UniProtKB-UniRule"/>
</dbReference>
<dbReference type="EC" id="7.1.1.2" evidence="9"/>
<keyword evidence="9" id="KW-0830">Ubiquinone</keyword>
<keyword evidence="9" id="KW-0679">Respiratory chain</keyword>
<dbReference type="GO" id="GO:0030964">
    <property type="term" value="C:NADH dehydrogenase complex"/>
    <property type="evidence" value="ECO:0007669"/>
    <property type="project" value="TreeGrafter"/>
</dbReference>
<reference evidence="10" key="1">
    <citation type="journal article" date="2009" name="Invertebr. Syst.">
        <title>The symbiotic mites of some Appalachian Xystodesmidae (Diplopoda : Polydesmida) and the complete mitochondrial genome sequence of the mite Stylochyrus rarior (Berlese) (Acari : Mesostigmata : Ologamasidae).</title>
        <authorList>
            <person name="Swafford L."/>
            <person name="Bond J.E."/>
        </authorList>
    </citation>
    <scope>NUCLEOTIDE SEQUENCE</scope>
</reference>
<evidence type="ECO:0000256" key="8">
    <source>
        <dbReference type="ARBA" id="ARBA00049551"/>
    </source>
</evidence>
<dbReference type="CTD" id="4537"/>
<feature type="transmembrane region" description="Helical" evidence="9">
    <location>
        <begin position="85"/>
        <end position="104"/>
    </location>
</feature>
<dbReference type="InterPro" id="IPR038430">
    <property type="entry name" value="NDAH_ubi_oxred_su3_sf"/>
</dbReference>
<dbReference type="GO" id="GO:0031966">
    <property type="term" value="C:mitochondrial membrane"/>
    <property type="evidence" value="ECO:0007669"/>
    <property type="project" value="UniProtKB-SubCell"/>
</dbReference>
<dbReference type="PANTHER" id="PTHR11058">
    <property type="entry name" value="NADH-UBIQUINONE OXIDOREDUCTASE CHAIN 3"/>
    <property type="match status" value="1"/>
</dbReference>
<dbReference type="EMBL" id="GQ927176">
    <property type="protein sequence ID" value="ACY35980.1"/>
    <property type="molecule type" value="Genomic_DNA"/>
</dbReference>
<sequence>MQLFYSIWFLVLVILMLGLYLSKKTFLDKEKTSSFECGFDPFFMTRTPFSLRFFKISIIFIIFDIEIILMLPLPLMPPLLNTSNTITVMVLLFIIMMGLLYEWLQGSLDWIK</sequence>
<organism evidence="10">
    <name type="scientific">Stylochyrus rarior</name>
    <name type="common">Mite</name>
    <dbReference type="NCBI Taxonomy" id="679428"/>
    <lineage>
        <taxon>Eukaryota</taxon>
        <taxon>Metazoa</taxon>
        <taxon>Ecdysozoa</taxon>
        <taxon>Arthropoda</taxon>
        <taxon>Chelicerata</taxon>
        <taxon>Arachnida</taxon>
        <taxon>Acari</taxon>
        <taxon>Parasitiformes</taxon>
        <taxon>Mesostigmata</taxon>
        <taxon>Gamasina</taxon>
        <taxon>Ascoidea</taxon>
        <taxon>Ologamasidae</taxon>
        <taxon>Stylochyrus</taxon>
    </lineage>
</organism>
<evidence type="ECO:0000256" key="2">
    <source>
        <dbReference type="ARBA" id="ARBA00008472"/>
    </source>
</evidence>
<gene>
    <name evidence="10" type="primary">ND3</name>
</gene>
<dbReference type="Pfam" id="PF00507">
    <property type="entry name" value="Oxidored_q4"/>
    <property type="match status" value="1"/>
</dbReference>
<protein>
    <recommendedName>
        <fullName evidence="3 9">NADH-ubiquinone oxidoreductase chain 3</fullName>
        <ecNumber evidence="9">7.1.1.2</ecNumber>
    </recommendedName>
</protein>
<keyword evidence="9" id="KW-1278">Translocase</keyword>
<evidence type="ECO:0000256" key="3">
    <source>
        <dbReference type="ARBA" id="ARBA00021007"/>
    </source>
</evidence>
<accession>D0UY36</accession>
<keyword evidence="4 9" id="KW-0813">Transport</keyword>
<feature type="transmembrane region" description="Helical" evidence="9">
    <location>
        <begin position="53"/>
        <end position="73"/>
    </location>
</feature>
<comment type="function">
    <text evidence="9">Core subunit of the mitochondrial membrane respiratory chain NADH dehydrogenase (Complex I) which catalyzes electron transfer from NADH through the respiratory chain, using ubiquinone as an electron acceptor. Essential for the catalytic activity of complex I.</text>
</comment>
<dbReference type="InterPro" id="IPR000440">
    <property type="entry name" value="NADH_UbQ/plastoQ_OxRdtase_su3"/>
</dbReference>
<evidence type="ECO:0000256" key="5">
    <source>
        <dbReference type="ARBA" id="ARBA00022692"/>
    </source>
</evidence>
<keyword evidence="9 10" id="KW-0496">Mitochondrion</keyword>
<evidence type="ECO:0000256" key="6">
    <source>
        <dbReference type="ARBA" id="ARBA00022989"/>
    </source>
</evidence>
<evidence type="ECO:0000256" key="9">
    <source>
        <dbReference type="RuleBase" id="RU003640"/>
    </source>
</evidence>
<dbReference type="AlphaFoldDB" id="D0UY36"/>
<comment type="subcellular location">
    <subcellularLocation>
        <location evidence="1">Membrane</location>
    </subcellularLocation>
    <subcellularLocation>
        <location evidence="9">Mitochondrion membrane</location>
        <topology evidence="9">Multi-pass membrane protein</topology>
    </subcellularLocation>
</comment>
<evidence type="ECO:0000256" key="7">
    <source>
        <dbReference type="ARBA" id="ARBA00023136"/>
    </source>
</evidence>
<geneLocation type="mitochondrion" evidence="10"/>
<feature type="transmembrane region" description="Helical" evidence="9">
    <location>
        <begin position="6"/>
        <end position="22"/>
    </location>
</feature>
<comment type="catalytic activity">
    <reaction evidence="8 9">
        <text>a ubiquinone + NADH + 5 H(+)(in) = a ubiquinol + NAD(+) + 4 H(+)(out)</text>
        <dbReference type="Rhea" id="RHEA:29091"/>
        <dbReference type="Rhea" id="RHEA-COMP:9565"/>
        <dbReference type="Rhea" id="RHEA-COMP:9566"/>
        <dbReference type="ChEBI" id="CHEBI:15378"/>
        <dbReference type="ChEBI" id="CHEBI:16389"/>
        <dbReference type="ChEBI" id="CHEBI:17976"/>
        <dbReference type="ChEBI" id="CHEBI:57540"/>
        <dbReference type="ChEBI" id="CHEBI:57945"/>
        <dbReference type="EC" id="7.1.1.2"/>
    </reaction>
</comment>
<evidence type="ECO:0000313" key="10">
    <source>
        <dbReference type="EMBL" id="ACY35980.1"/>
    </source>
</evidence>
<keyword evidence="7 9" id="KW-0472">Membrane</keyword>
<comment type="similarity">
    <text evidence="2 9">Belongs to the complex I subunit 3 family.</text>
</comment>
<name>D0UY36_STYRA</name>
<dbReference type="GeneID" id="8560258"/>
<evidence type="ECO:0000256" key="4">
    <source>
        <dbReference type="ARBA" id="ARBA00022448"/>
    </source>
</evidence>
<dbReference type="RefSeq" id="YP_003288843.1">
    <property type="nucleotide sequence ID" value="NC_013474.2"/>
</dbReference>
<keyword evidence="9" id="KW-0249">Electron transport</keyword>
<keyword evidence="6 9" id="KW-1133">Transmembrane helix</keyword>
<evidence type="ECO:0000256" key="1">
    <source>
        <dbReference type="ARBA" id="ARBA00004370"/>
    </source>
</evidence>
<dbReference type="PANTHER" id="PTHR11058:SF9">
    <property type="entry name" value="NADH-UBIQUINONE OXIDOREDUCTASE CHAIN 3"/>
    <property type="match status" value="1"/>
</dbReference>
<dbReference type="Gene3D" id="1.20.58.1610">
    <property type="entry name" value="NADH:ubiquinone/plastoquinone oxidoreductase, chain 3"/>
    <property type="match status" value="1"/>
</dbReference>